<gene>
    <name evidence="1" type="ORF">CLOSTHATH_06473</name>
</gene>
<dbReference type="Proteomes" id="UP000004968">
    <property type="component" value="Unassembled WGS sequence"/>
</dbReference>
<evidence type="ECO:0000313" key="2">
    <source>
        <dbReference type="Proteomes" id="UP000004968"/>
    </source>
</evidence>
<sequence length="94" mass="10761">MDEYGEEDFLSVDIANRWVALAFNTWDENGIAHMYQPINQKYEDSQEDAPVNIGSQTPVLKRNALDNLDLAAECVLHFAKTGELYPNLKWEEAE</sequence>
<dbReference type="HOGENOM" id="CLU_157173_0_0_9"/>
<accession>D3AS66</accession>
<protein>
    <submittedName>
        <fullName evidence="1">Uncharacterized protein</fullName>
    </submittedName>
</protein>
<evidence type="ECO:0000313" key="1">
    <source>
        <dbReference type="EMBL" id="EFC95340.1"/>
    </source>
</evidence>
<dbReference type="AlphaFoldDB" id="D3AS66"/>
<reference evidence="1 2" key="1">
    <citation type="submission" date="2010-01" db="EMBL/GenBank/DDBJ databases">
        <authorList>
            <person name="Weinstock G."/>
            <person name="Sodergren E."/>
            <person name="Clifton S."/>
            <person name="Fulton L."/>
            <person name="Fulton B."/>
            <person name="Courtney L."/>
            <person name="Fronick C."/>
            <person name="Harrison M."/>
            <person name="Strong C."/>
            <person name="Farmer C."/>
            <person name="Delahaunty K."/>
            <person name="Markovic C."/>
            <person name="Hall O."/>
            <person name="Minx P."/>
            <person name="Tomlinson C."/>
            <person name="Mitreva M."/>
            <person name="Nelson J."/>
            <person name="Hou S."/>
            <person name="Wollam A."/>
            <person name="Pepin K.H."/>
            <person name="Johnson M."/>
            <person name="Bhonagiri V."/>
            <person name="Nash W.E."/>
            <person name="Warren W."/>
            <person name="Chinwalla A."/>
            <person name="Mardis E.R."/>
            <person name="Wilson R.K."/>
        </authorList>
    </citation>
    <scope>NUCLEOTIDE SEQUENCE [LARGE SCALE GENOMIC DNA]</scope>
    <source>
        <strain evidence="1 2">DSM 13479</strain>
    </source>
</reference>
<comment type="caution">
    <text evidence="1">The sequence shown here is derived from an EMBL/GenBank/DDBJ whole genome shotgun (WGS) entry which is preliminary data.</text>
</comment>
<dbReference type="EMBL" id="ACIO01000771">
    <property type="protein sequence ID" value="EFC95340.1"/>
    <property type="molecule type" value="Genomic_DNA"/>
</dbReference>
<name>D3AS66_9FIRM</name>
<proteinExistence type="predicted"/>
<organism evidence="1 2">
    <name type="scientific">Hungatella hathewayi DSM 13479</name>
    <dbReference type="NCBI Taxonomy" id="566550"/>
    <lineage>
        <taxon>Bacteria</taxon>
        <taxon>Bacillati</taxon>
        <taxon>Bacillota</taxon>
        <taxon>Clostridia</taxon>
        <taxon>Lachnospirales</taxon>
        <taxon>Lachnospiraceae</taxon>
        <taxon>Hungatella</taxon>
    </lineage>
</organism>